<sequence length="353" mass="39470">MNVLMLGWGFPPDIDGGLDIHVAEVFKHLRENEEVRIDLALPEARAPSLENVIPIETGNGDMIDRSRIMSQKVAEIAEDYDIIHTHDWFGAEAGFKSKKYSDVKWVSTFHSLSSGRSRTPSKRLERMEKAAAEESDVLISVSESLAEEVNEKYSRQPEVIYNGYEKPETHGKDVKSDLGIEGEMIFYVGRHAEQKRIELLIRAFEKLDRGTLVLGGTGHMKNALEQFVELLGIEDSVRFVGFIPDSELGDYYSSADVFVSPSRNEPFGLTITEAACCGTPVVATESGALEILPEQTYFKAEGNSDSLKENIEKALETDVEIATERSWKSSSEKIYRIYEDITSISSTSPRCKT</sequence>
<keyword evidence="3" id="KW-0328">Glycosyltransferase</keyword>
<evidence type="ECO:0000313" key="4">
    <source>
        <dbReference type="Proteomes" id="UP001218034"/>
    </source>
</evidence>
<dbReference type="EMBL" id="CP104395">
    <property type="protein sequence ID" value="WEL19171.1"/>
    <property type="molecule type" value="Genomic_DNA"/>
</dbReference>
<dbReference type="SUPFAM" id="SSF53756">
    <property type="entry name" value="UDP-Glycosyltransferase/glycogen phosphorylase"/>
    <property type="match status" value="1"/>
</dbReference>
<dbReference type="PANTHER" id="PTHR45947:SF3">
    <property type="entry name" value="SULFOQUINOVOSYL TRANSFERASE SQD2"/>
    <property type="match status" value="1"/>
</dbReference>
<feature type="domain" description="Glycosyltransferase subfamily 4-like N-terminal" evidence="2">
    <location>
        <begin position="16"/>
        <end position="164"/>
    </location>
</feature>
<reference evidence="3 4" key="1">
    <citation type="submission" date="2022-09" db="EMBL/GenBank/DDBJ databases">
        <title>Xylan utilization by haloarchaea-nanohaloarchaea associations.</title>
        <authorList>
            <person name="Yakimov M."/>
        </authorList>
    </citation>
    <scope>NUCLEOTIDE SEQUENCE [LARGE SCALE GENOMIC DNA]</scope>
    <source>
        <strain evidence="3 4">SVXNc</strain>
    </source>
</reference>
<dbReference type="Proteomes" id="UP001218034">
    <property type="component" value="Chromosome"/>
</dbReference>
<organism evidence="3 4">
    <name type="scientific">Candidatus Nanohalococcus occultus</name>
    <dbReference type="NCBI Taxonomy" id="2978047"/>
    <lineage>
        <taxon>Archaea</taxon>
        <taxon>Candidatus Nanohalarchaeota</taxon>
        <taxon>Candidatus Nanohalarchaeota incertae sedis</taxon>
        <taxon>Candidatus Nanohalococcus</taxon>
    </lineage>
</organism>
<gene>
    <name evidence="3" type="primary">rfaG</name>
    <name evidence="3" type="ORF">SVXNc_0139</name>
</gene>
<dbReference type="RefSeq" id="WP_347722043.1">
    <property type="nucleotide sequence ID" value="NZ_CP104395.1"/>
</dbReference>
<evidence type="ECO:0000313" key="3">
    <source>
        <dbReference type="EMBL" id="WEL19171.1"/>
    </source>
</evidence>
<accession>A0ABY8CD72</accession>
<dbReference type="Gene3D" id="3.40.50.2000">
    <property type="entry name" value="Glycogen Phosphorylase B"/>
    <property type="match status" value="2"/>
</dbReference>
<dbReference type="InterPro" id="IPR050194">
    <property type="entry name" value="Glycosyltransferase_grp1"/>
</dbReference>
<evidence type="ECO:0000259" key="2">
    <source>
        <dbReference type="Pfam" id="PF13439"/>
    </source>
</evidence>
<name>A0ABY8CD72_9ARCH</name>
<protein>
    <submittedName>
        <fullName evidence="3">Glycosyltransferase</fullName>
        <ecNumber evidence="3">2.4.1.342</ecNumber>
    </submittedName>
</protein>
<proteinExistence type="predicted"/>
<dbReference type="GeneID" id="90589574"/>
<dbReference type="Pfam" id="PF00534">
    <property type="entry name" value="Glycos_transf_1"/>
    <property type="match status" value="1"/>
</dbReference>
<dbReference type="InterPro" id="IPR001296">
    <property type="entry name" value="Glyco_trans_1"/>
</dbReference>
<dbReference type="EC" id="2.4.1.342" evidence="3"/>
<evidence type="ECO:0000259" key="1">
    <source>
        <dbReference type="Pfam" id="PF00534"/>
    </source>
</evidence>
<dbReference type="Pfam" id="PF13439">
    <property type="entry name" value="Glyco_transf_4"/>
    <property type="match status" value="1"/>
</dbReference>
<feature type="domain" description="Glycosyl transferase family 1" evidence="1">
    <location>
        <begin position="181"/>
        <end position="322"/>
    </location>
</feature>
<keyword evidence="4" id="KW-1185">Reference proteome</keyword>
<dbReference type="GO" id="GO:0016757">
    <property type="term" value="F:glycosyltransferase activity"/>
    <property type="evidence" value="ECO:0007669"/>
    <property type="project" value="UniProtKB-KW"/>
</dbReference>
<keyword evidence="3" id="KW-0808">Transferase</keyword>
<dbReference type="InterPro" id="IPR028098">
    <property type="entry name" value="Glyco_trans_4-like_N"/>
</dbReference>
<dbReference type="PANTHER" id="PTHR45947">
    <property type="entry name" value="SULFOQUINOVOSYL TRANSFERASE SQD2"/>
    <property type="match status" value="1"/>
</dbReference>
<dbReference type="CDD" id="cd03801">
    <property type="entry name" value="GT4_PimA-like"/>
    <property type="match status" value="1"/>
</dbReference>